<dbReference type="Gene3D" id="2.60.120.260">
    <property type="entry name" value="Galactose-binding domain-like"/>
    <property type="match status" value="1"/>
</dbReference>
<dbReference type="GeneID" id="41329530"/>
<sequence length="677" mass="76364">MKSKYFPILLVTIIVGGIFGGITSFSLLSPNTEYVEQKPYDAGPELRSRKISEYPMTSSLSISPQSSGDSYYLVGDTLEWYVSDDNAEGGIIVDAFQLMALGNLSEVWVQIDMSYPDSRETPVVTTEDAEWFVAEFESNIYPKDTEYFGTPNFHNGSDSILGDLYLEPTGRNVILISNIRDEGYYDQQYPYYVVGFYWGVFEDAFDRNIVSIDSADFANRKETVYAPTLAHEYQHLIHDDYNPLDGSWMNEGCSMFAEPLCGYNIPWGDIEAFLATPDNSLTEWGDQGGLNILADYGQAFMWAAYLADHFGAEFLSYFVQAGIPDVAGIENTLSHFGYTEKFEDIYLDWTIANLLHTDSIGDGKYNYEMFDLNTVDYLRIYNINKPYDTVTGVELGETVSYLQDKTGFYMTGSYGTDYIKLGNIHDRFITTFDFDGDNYATLATWELVDEDGDGDLEYYSTPSAPESDIKLYTEINLSAYGASPLFSFDTKYIIEPNWDYGFVQISTDYGTTWTSLANEYTTYDIEDEGYPAIAEELPGLCGDSLGWINMGFDLSAYAGQVVQLQFRYMTDWGYEDPGWWVDNIALNGEIIDDADGLISFIVPPPAETDFYVTMITAVETDLGMEYHDIIYFTLSELENALESPIDLAGFVEPEEFCYLLVSPTIGLADYEFSLIKG</sequence>
<keyword evidence="3" id="KW-1185">Reference proteome</keyword>
<gene>
    <name evidence="2" type="ORF">DSAG12_01536</name>
</gene>
<protein>
    <submittedName>
        <fullName evidence="2">Immune inhibitor A domain-containing protein</fullName>
    </submittedName>
</protein>
<keyword evidence="1" id="KW-0472">Membrane</keyword>
<dbReference type="AlphaFoldDB" id="A0A5B9D971"/>
<evidence type="ECO:0000313" key="3">
    <source>
        <dbReference type="Proteomes" id="UP000321408"/>
    </source>
</evidence>
<keyword evidence="1" id="KW-0812">Transmembrane</keyword>
<dbReference type="Pfam" id="PF20773">
    <property type="entry name" value="InhA-like_MAM"/>
    <property type="match status" value="1"/>
</dbReference>
<evidence type="ECO:0000256" key="1">
    <source>
        <dbReference type="SAM" id="Phobius"/>
    </source>
</evidence>
<reference evidence="2 3" key="2">
    <citation type="journal article" date="2024" name="Int. J. Syst. Evol. Microbiol.">
        <title>Promethearchaeum syntrophicum gen. nov., sp. nov., an anaerobic, obligately syntrophic archaeon, the first isolate of the lineage 'Asgard' archaea, and proposal of the new archaeal phylum Promethearchaeota phyl. nov. and kingdom Promethearchaeati regn. nov.</title>
        <authorList>
            <person name="Imachi H."/>
            <person name="Nobu M.K."/>
            <person name="Kato S."/>
            <person name="Takaki Y."/>
            <person name="Miyazaki M."/>
            <person name="Miyata M."/>
            <person name="Ogawara M."/>
            <person name="Saito Y."/>
            <person name="Sakai S."/>
            <person name="Tahara Y.O."/>
            <person name="Takano Y."/>
            <person name="Tasumi E."/>
            <person name="Uematsu K."/>
            <person name="Yoshimura T."/>
            <person name="Itoh T."/>
            <person name="Ohkuma M."/>
            <person name="Takai K."/>
        </authorList>
    </citation>
    <scope>NUCLEOTIDE SEQUENCE [LARGE SCALE GENOMIC DNA]</scope>
    <source>
        <strain evidence="2 3">MK-D1</strain>
    </source>
</reference>
<reference evidence="2 3" key="1">
    <citation type="journal article" date="2020" name="Nature">
        <title>Isolation of an archaeon at the prokaryote-eukaryote interface.</title>
        <authorList>
            <person name="Imachi H."/>
            <person name="Nobu M.K."/>
            <person name="Nakahara N."/>
            <person name="Morono Y."/>
            <person name="Ogawara M."/>
            <person name="Takaki Y."/>
            <person name="Takano Y."/>
            <person name="Uematsu K."/>
            <person name="Ikuta T."/>
            <person name="Ito M."/>
            <person name="Matsui Y."/>
            <person name="Miyazaki M."/>
            <person name="Murata K."/>
            <person name="Saito Y."/>
            <person name="Sakai S."/>
            <person name="Song C."/>
            <person name="Tasumi E."/>
            <person name="Yamanaka Y."/>
            <person name="Yamaguchi T."/>
            <person name="Kamagata Y."/>
            <person name="Tamaki H."/>
            <person name="Takai K."/>
        </authorList>
    </citation>
    <scope>NUCLEOTIDE SEQUENCE [LARGE SCALE GENOMIC DNA]</scope>
    <source>
        <strain evidence="2 3">MK-D1</strain>
    </source>
</reference>
<name>A0A5B9D971_9ARCH</name>
<dbReference type="EMBL" id="CP042905">
    <property type="protein sequence ID" value="QEE15709.1"/>
    <property type="molecule type" value="Genomic_DNA"/>
</dbReference>
<dbReference type="OrthoDB" id="262633at2157"/>
<dbReference type="KEGG" id="psyt:DSAG12_01536"/>
<feature type="transmembrane region" description="Helical" evidence="1">
    <location>
        <begin position="7"/>
        <end position="28"/>
    </location>
</feature>
<organism evidence="2 3">
    <name type="scientific">Promethearchaeum syntrophicum</name>
    <dbReference type="NCBI Taxonomy" id="2594042"/>
    <lineage>
        <taxon>Archaea</taxon>
        <taxon>Promethearchaeati</taxon>
        <taxon>Promethearchaeota</taxon>
        <taxon>Promethearchaeia</taxon>
        <taxon>Promethearchaeales</taxon>
        <taxon>Promethearchaeaceae</taxon>
        <taxon>Promethearchaeum</taxon>
    </lineage>
</organism>
<dbReference type="Proteomes" id="UP000321408">
    <property type="component" value="Chromosome"/>
</dbReference>
<proteinExistence type="predicted"/>
<dbReference type="RefSeq" id="WP_147662611.1">
    <property type="nucleotide sequence ID" value="NZ_CP042905.2"/>
</dbReference>
<keyword evidence="1" id="KW-1133">Transmembrane helix</keyword>
<accession>A0A5B9D971</accession>
<evidence type="ECO:0000313" key="2">
    <source>
        <dbReference type="EMBL" id="QEE15709.1"/>
    </source>
</evidence>